<evidence type="ECO:0000256" key="9">
    <source>
        <dbReference type="ARBA" id="ARBA00033070"/>
    </source>
</evidence>
<dbReference type="InterPro" id="IPR011263">
    <property type="entry name" value="DNA-dir_RNA_pol_RpoA/D/Rpb3"/>
</dbReference>
<dbReference type="NCBIfam" id="NF003519">
    <property type="entry name" value="PRK05182.2-5"/>
    <property type="match status" value="1"/>
</dbReference>
<dbReference type="GO" id="GO:0005737">
    <property type="term" value="C:cytoplasm"/>
    <property type="evidence" value="ECO:0007669"/>
    <property type="project" value="UniProtKB-ARBA"/>
</dbReference>
<organism evidence="13 14">
    <name type="scientific">Candidatus Daviesbacteria bacterium RIFCSPHIGHO2_01_FULL_41_23</name>
    <dbReference type="NCBI Taxonomy" id="1797764"/>
    <lineage>
        <taxon>Bacteria</taxon>
        <taxon>Candidatus Daviesiibacteriota</taxon>
    </lineage>
</organism>
<comment type="caution">
    <text evidence="13">The sequence shown here is derived from an EMBL/GenBank/DDBJ whole genome shotgun (WGS) entry which is preliminary data.</text>
</comment>
<dbReference type="NCBIfam" id="NF003513">
    <property type="entry name" value="PRK05182.1-2"/>
    <property type="match status" value="1"/>
</dbReference>
<dbReference type="Gene3D" id="3.30.1360.10">
    <property type="entry name" value="RNA polymerase, RBP11-like subunit"/>
    <property type="match status" value="1"/>
</dbReference>
<dbReference type="Gene3D" id="1.10.150.20">
    <property type="entry name" value="5' to 3' exonuclease, C-terminal subdomain"/>
    <property type="match status" value="1"/>
</dbReference>
<keyword evidence="6 11" id="KW-0548">Nucleotidyltransferase</keyword>
<dbReference type="InterPro" id="IPR011260">
    <property type="entry name" value="RNAP_asu_C"/>
</dbReference>
<evidence type="ECO:0000256" key="8">
    <source>
        <dbReference type="ARBA" id="ARBA00032524"/>
    </source>
</evidence>
<dbReference type="InterPro" id="IPR011773">
    <property type="entry name" value="DNA-dir_RpoA"/>
</dbReference>
<dbReference type="SUPFAM" id="SSF47789">
    <property type="entry name" value="C-terminal domain of RNA polymerase alpha subunit"/>
    <property type="match status" value="1"/>
</dbReference>
<dbReference type="AlphaFoldDB" id="A0A1F5IRM8"/>
<dbReference type="FunFam" id="2.170.120.12:FF:000001">
    <property type="entry name" value="DNA-directed RNA polymerase subunit alpha"/>
    <property type="match status" value="1"/>
</dbReference>
<evidence type="ECO:0000256" key="11">
    <source>
        <dbReference type="HAMAP-Rule" id="MF_00059"/>
    </source>
</evidence>
<evidence type="ECO:0000256" key="1">
    <source>
        <dbReference type="ARBA" id="ARBA00007123"/>
    </source>
</evidence>
<feature type="region of interest" description="Alpha N-terminal domain (alpha-NTD)" evidence="11">
    <location>
        <begin position="1"/>
        <end position="218"/>
    </location>
</feature>
<dbReference type="NCBIfam" id="TIGR02027">
    <property type="entry name" value="rpoA"/>
    <property type="match status" value="1"/>
</dbReference>
<dbReference type="GO" id="GO:0006351">
    <property type="term" value="P:DNA-templated transcription"/>
    <property type="evidence" value="ECO:0007669"/>
    <property type="project" value="UniProtKB-UniRule"/>
</dbReference>
<feature type="region of interest" description="Alpha C-terminal domain (alpha-CTD)" evidence="11">
    <location>
        <begin position="233"/>
        <end position="301"/>
    </location>
</feature>
<dbReference type="GO" id="GO:0046983">
    <property type="term" value="F:protein dimerization activity"/>
    <property type="evidence" value="ECO:0007669"/>
    <property type="project" value="InterPro"/>
</dbReference>
<keyword evidence="5 11" id="KW-0808">Transferase</keyword>
<evidence type="ECO:0000256" key="10">
    <source>
        <dbReference type="ARBA" id="ARBA00048552"/>
    </source>
</evidence>
<dbReference type="EMBL" id="MFCR01000006">
    <property type="protein sequence ID" value="OGE19018.1"/>
    <property type="molecule type" value="Genomic_DNA"/>
</dbReference>
<dbReference type="Pfam" id="PF01000">
    <property type="entry name" value="RNA_pol_A_bac"/>
    <property type="match status" value="1"/>
</dbReference>
<comment type="catalytic activity">
    <reaction evidence="10 11">
        <text>RNA(n) + a ribonucleoside 5'-triphosphate = RNA(n+1) + diphosphate</text>
        <dbReference type="Rhea" id="RHEA:21248"/>
        <dbReference type="Rhea" id="RHEA-COMP:14527"/>
        <dbReference type="Rhea" id="RHEA-COMP:17342"/>
        <dbReference type="ChEBI" id="CHEBI:33019"/>
        <dbReference type="ChEBI" id="CHEBI:61557"/>
        <dbReference type="ChEBI" id="CHEBI:140395"/>
        <dbReference type="EC" id="2.7.7.6"/>
    </reaction>
</comment>
<dbReference type="SUPFAM" id="SSF56553">
    <property type="entry name" value="Insert subdomain of RNA polymerase alpha subunit"/>
    <property type="match status" value="1"/>
</dbReference>
<comment type="similarity">
    <text evidence="1 11">Belongs to the RNA polymerase alpha chain family.</text>
</comment>
<dbReference type="SMART" id="SM00662">
    <property type="entry name" value="RPOLD"/>
    <property type="match status" value="1"/>
</dbReference>
<dbReference type="Proteomes" id="UP000176336">
    <property type="component" value="Unassembled WGS sequence"/>
</dbReference>
<evidence type="ECO:0000313" key="13">
    <source>
        <dbReference type="EMBL" id="OGE19018.1"/>
    </source>
</evidence>
<name>A0A1F5IRM8_9BACT</name>
<keyword evidence="4 11" id="KW-0240">DNA-directed RNA polymerase</keyword>
<keyword evidence="7 11" id="KW-0804">Transcription</keyword>
<gene>
    <name evidence="11" type="primary">rpoA</name>
    <name evidence="13" type="ORF">A2871_01540</name>
</gene>
<reference evidence="13 14" key="1">
    <citation type="journal article" date="2016" name="Nat. Commun.">
        <title>Thousands of microbial genomes shed light on interconnected biogeochemical processes in an aquifer system.</title>
        <authorList>
            <person name="Anantharaman K."/>
            <person name="Brown C.T."/>
            <person name="Hug L.A."/>
            <person name="Sharon I."/>
            <person name="Castelle C.J."/>
            <person name="Probst A.J."/>
            <person name="Thomas B.C."/>
            <person name="Singh A."/>
            <person name="Wilkins M.J."/>
            <person name="Karaoz U."/>
            <person name="Brodie E.L."/>
            <person name="Williams K.H."/>
            <person name="Hubbard S.S."/>
            <person name="Banfield J.F."/>
        </authorList>
    </citation>
    <scope>NUCLEOTIDE SEQUENCE [LARGE SCALE GENOMIC DNA]</scope>
</reference>
<evidence type="ECO:0000256" key="3">
    <source>
        <dbReference type="ARBA" id="ARBA00015972"/>
    </source>
</evidence>
<evidence type="ECO:0000256" key="4">
    <source>
        <dbReference type="ARBA" id="ARBA00022478"/>
    </source>
</evidence>
<sequence length="301" mass="32642">MFKIKTEKESENFAQLAIEPLEAGFGHTLGNSLRRVMLTVLSGSAVTSIKIDGVAHRFSTIDGVLEDVIEIILNIKKIRLSVHSDKPVKLILKASGKGVAKASALEILGDGEIANLEQPIATLTDAKSKLNIEMTAEQGKGYSVSDERKTEEIGVISVDALFSPVVSVNYTVEPTRVGRSTDFDKLILDVTTDGTISPLEALNSAAKILSDTFHAIFEPVIEEEAEDTSSKVSEETLKLTIEELDLPVRITNALKAIEINTIEDLINTPRPQLLKAKNLGAKSIRLISEKLVERGLTLSEA</sequence>
<feature type="domain" description="DNA-directed RNA polymerase RpoA/D/Rpb3-type" evidence="12">
    <location>
        <begin position="13"/>
        <end position="219"/>
    </location>
</feature>
<evidence type="ECO:0000259" key="12">
    <source>
        <dbReference type="SMART" id="SM00662"/>
    </source>
</evidence>
<dbReference type="CDD" id="cd06928">
    <property type="entry name" value="RNAP_alpha_NTD"/>
    <property type="match status" value="1"/>
</dbReference>
<dbReference type="InterPro" id="IPR011262">
    <property type="entry name" value="DNA-dir_RNA_pol_insert"/>
</dbReference>
<dbReference type="InterPro" id="IPR036643">
    <property type="entry name" value="RNApol_insert_sf"/>
</dbReference>
<dbReference type="EC" id="2.7.7.6" evidence="2 11"/>
<dbReference type="Pfam" id="PF03118">
    <property type="entry name" value="RNA_pol_A_CTD"/>
    <property type="match status" value="1"/>
</dbReference>
<proteinExistence type="inferred from homology"/>
<accession>A0A1F5IRM8</accession>
<evidence type="ECO:0000256" key="2">
    <source>
        <dbReference type="ARBA" id="ARBA00012418"/>
    </source>
</evidence>
<dbReference type="GO" id="GO:0003899">
    <property type="term" value="F:DNA-directed RNA polymerase activity"/>
    <property type="evidence" value="ECO:0007669"/>
    <property type="project" value="UniProtKB-UniRule"/>
</dbReference>
<dbReference type="Gene3D" id="2.170.120.12">
    <property type="entry name" value="DNA-directed RNA polymerase, insert domain"/>
    <property type="match status" value="1"/>
</dbReference>
<dbReference type="Pfam" id="PF01193">
    <property type="entry name" value="RNA_pol_L"/>
    <property type="match status" value="1"/>
</dbReference>
<dbReference type="GO" id="GO:0000428">
    <property type="term" value="C:DNA-directed RNA polymerase complex"/>
    <property type="evidence" value="ECO:0007669"/>
    <property type="project" value="UniProtKB-KW"/>
</dbReference>
<evidence type="ECO:0000256" key="7">
    <source>
        <dbReference type="ARBA" id="ARBA00023163"/>
    </source>
</evidence>
<comment type="function">
    <text evidence="11">DNA-dependent RNA polymerase catalyzes the transcription of DNA into RNA using the four ribonucleoside triphosphates as substrates.</text>
</comment>
<dbReference type="InterPro" id="IPR036603">
    <property type="entry name" value="RBP11-like"/>
</dbReference>
<comment type="domain">
    <text evidence="11">The N-terminal domain is essential for RNAP assembly and basal transcription, whereas the C-terminal domain is involved in interaction with transcriptional regulators and with upstream promoter elements.</text>
</comment>
<evidence type="ECO:0000256" key="5">
    <source>
        <dbReference type="ARBA" id="ARBA00022679"/>
    </source>
</evidence>
<dbReference type="SUPFAM" id="SSF55257">
    <property type="entry name" value="RBP11-like subunits of RNA polymerase"/>
    <property type="match status" value="1"/>
</dbReference>
<comment type="subunit">
    <text evidence="11">Homodimer. The RNAP catalytic core consists of 2 alpha, 1 beta, 1 beta' and 1 omega subunit. When a sigma factor is associated with the core the holoenzyme is formed, which can initiate transcription.</text>
</comment>
<dbReference type="GO" id="GO:0003677">
    <property type="term" value="F:DNA binding"/>
    <property type="evidence" value="ECO:0007669"/>
    <property type="project" value="UniProtKB-UniRule"/>
</dbReference>
<evidence type="ECO:0000313" key="14">
    <source>
        <dbReference type="Proteomes" id="UP000176336"/>
    </source>
</evidence>
<evidence type="ECO:0000256" key="6">
    <source>
        <dbReference type="ARBA" id="ARBA00022695"/>
    </source>
</evidence>
<protein>
    <recommendedName>
        <fullName evidence="3 11">DNA-directed RNA polymerase subunit alpha</fullName>
        <shortName evidence="11">RNAP subunit alpha</shortName>
        <ecNumber evidence="2 11">2.7.7.6</ecNumber>
    </recommendedName>
    <alternativeName>
        <fullName evidence="9 11">RNA polymerase subunit alpha</fullName>
    </alternativeName>
    <alternativeName>
        <fullName evidence="8 11">Transcriptase subunit alpha</fullName>
    </alternativeName>
</protein>
<dbReference type="HAMAP" id="MF_00059">
    <property type="entry name" value="RNApol_bact_RpoA"/>
    <property type="match status" value="1"/>
</dbReference>